<gene>
    <name evidence="4" type="ORF">CEPIT_LOCUS5341</name>
</gene>
<dbReference type="Proteomes" id="UP001152523">
    <property type="component" value="Unassembled WGS sequence"/>
</dbReference>
<sequence>MVKQKRGELHIFSRETQTMKEDEKIVHCLVVPFPTQGHINPMIQFSKRLQHEAAIKITLAPTLFIFNETMKHQIPSTTTSSPFTIHPISDGYDEGGFASAENFDHYLETFQKVGSRTITELVQEQKSKGSPVDCIIYDAFMPWVLNVAKNLSLLGAVFFTMSCAVGNICYHVNSGLLDLPLKKTGDDGDDKLLQLPGLAPLMATDFPSFISDFGSYPPFLKMLVDQFSNVKSADWIFCNTIHELEQREVEWMRKQLPLKAIGPTIPSMYVDKRIENDKTYGLSIYQPRTDMCMKWLNERSEGSVVYVSFGSMAELKEEQMEELALGLKKSNHYYLWVVRASEEAKLPRDFSAEKGLIVTWSPQLDVLSHEAVGCFVTHCGWNSTLEALTLGVAMVAIPVWTDQGTNAKYVSDVWEIGIRAKKDERGIVVKGEVERCVREVMEGEKGKEMRRNAANWKGIIRKAINENGSSDMNIKEFIAELSQSKLEKLAH</sequence>
<accession>A0AAV0CHF6</accession>
<dbReference type="FunFam" id="3.40.50.2000:FF:000019">
    <property type="entry name" value="Glycosyltransferase"/>
    <property type="match status" value="1"/>
</dbReference>
<protein>
    <recommendedName>
        <fullName evidence="6">Glycosyltransferase</fullName>
    </recommendedName>
</protein>
<keyword evidence="2" id="KW-0328">Glycosyltransferase</keyword>
<dbReference type="InterPro" id="IPR002213">
    <property type="entry name" value="UDP_glucos_trans"/>
</dbReference>
<keyword evidence="5" id="KW-1185">Reference proteome</keyword>
<dbReference type="AlphaFoldDB" id="A0AAV0CHF6"/>
<dbReference type="Pfam" id="PF00201">
    <property type="entry name" value="UDPGT"/>
    <property type="match status" value="1"/>
</dbReference>
<dbReference type="SUPFAM" id="SSF53756">
    <property type="entry name" value="UDP-Glycosyltransferase/glycogen phosphorylase"/>
    <property type="match status" value="1"/>
</dbReference>
<dbReference type="PANTHER" id="PTHR11926">
    <property type="entry name" value="GLUCOSYL/GLUCURONOSYL TRANSFERASES"/>
    <property type="match status" value="1"/>
</dbReference>
<dbReference type="EMBL" id="CAMAPF010000028">
    <property type="protein sequence ID" value="CAH9075349.1"/>
    <property type="molecule type" value="Genomic_DNA"/>
</dbReference>
<dbReference type="GO" id="GO:0080043">
    <property type="term" value="F:quercetin 3-O-glucosyltransferase activity"/>
    <property type="evidence" value="ECO:0007669"/>
    <property type="project" value="TreeGrafter"/>
</dbReference>
<evidence type="ECO:0000256" key="1">
    <source>
        <dbReference type="ARBA" id="ARBA00009995"/>
    </source>
</evidence>
<evidence type="ECO:0000256" key="3">
    <source>
        <dbReference type="ARBA" id="ARBA00022679"/>
    </source>
</evidence>
<dbReference type="GO" id="GO:0080044">
    <property type="term" value="F:quercetin 7-O-glucosyltransferase activity"/>
    <property type="evidence" value="ECO:0007669"/>
    <property type="project" value="TreeGrafter"/>
</dbReference>
<reference evidence="4" key="1">
    <citation type="submission" date="2022-07" db="EMBL/GenBank/DDBJ databases">
        <authorList>
            <person name="Macas J."/>
            <person name="Novak P."/>
            <person name="Neumann P."/>
        </authorList>
    </citation>
    <scope>NUCLEOTIDE SEQUENCE</scope>
</reference>
<evidence type="ECO:0000256" key="2">
    <source>
        <dbReference type="ARBA" id="ARBA00022676"/>
    </source>
</evidence>
<keyword evidence="3" id="KW-0808">Transferase</keyword>
<name>A0AAV0CHF6_9ASTE</name>
<dbReference type="FunFam" id="3.40.50.2000:FF:000057">
    <property type="entry name" value="Glycosyltransferase"/>
    <property type="match status" value="1"/>
</dbReference>
<evidence type="ECO:0000313" key="5">
    <source>
        <dbReference type="Proteomes" id="UP001152523"/>
    </source>
</evidence>
<dbReference type="PANTHER" id="PTHR11926:SF1558">
    <property type="entry name" value="GLYCOSYLTRANSFERASE"/>
    <property type="match status" value="1"/>
</dbReference>
<evidence type="ECO:0008006" key="6">
    <source>
        <dbReference type="Google" id="ProtNLM"/>
    </source>
</evidence>
<evidence type="ECO:0000313" key="4">
    <source>
        <dbReference type="EMBL" id="CAH9075349.1"/>
    </source>
</evidence>
<organism evidence="4 5">
    <name type="scientific">Cuscuta epithymum</name>
    <dbReference type="NCBI Taxonomy" id="186058"/>
    <lineage>
        <taxon>Eukaryota</taxon>
        <taxon>Viridiplantae</taxon>
        <taxon>Streptophyta</taxon>
        <taxon>Embryophyta</taxon>
        <taxon>Tracheophyta</taxon>
        <taxon>Spermatophyta</taxon>
        <taxon>Magnoliopsida</taxon>
        <taxon>eudicotyledons</taxon>
        <taxon>Gunneridae</taxon>
        <taxon>Pentapetalae</taxon>
        <taxon>asterids</taxon>
        <taxon>lamiids</taxon>
        <taxon>Solanales</taxon>
        <taxon>Convolvulaceae</taxon>
        <taxon>Cuscuteae</taxon>
        <taxon>Cuscuta</taxon>
        <taxon>Cuscuta subgen. Cuscuta</taxon>
    </lineage>
</organism>
<dbReference type="Gene3D" id="3.40.50.2000">
    <property type="entry name" value="Glycogen Phosphorylase B"/>
    <property type="match status" value="2"/>
</dbReference>
<comment type="similarity">
    <text evidence="1">Belongs to the UDP-glycosyltransferase family.</text>
</comment>
<comment type="caution">
    <text evidence="4">The sequence shown here is derived from an EMBL/GenBank/DDBJ whole genome shotgun (WGS) entry which is preliminary data.</text>
</comment>
<proteinExistence type="inferred from homology"/>
<dbReference type="CDD" id="cd03784">
    <property type="entry name" value="GT1_Gtf-like"/>
    <property type="match status" value="1"/>
</dbReference>